<dbReference type="STRING" id="512399.A8709_04615"/>
<evidence type="ECO:0000313" key="2">
    <source>
        <dbReference type="Proteomes" id="UP000093309"/>
    </source>
</evidence>
<dbReference type="AlphaFoldDB" id="A0A1C0ZSC8"/>
<accession>A0A1C0ZSC8</accession>
<dbReference type="OrthoDB" id="2667186at2"/>
<dbReference type="EMBL" id="LYPC01000028">
    <property type="protein sequence ID" value="OCT10990.1"/>
    <property type="molecule type" value="Genomic_DNA"/>
</dbReference>
<gene>
    <name evidence="1" type="ORF">A8709_04615</name>
</gene>
<dbReference type="SUPFAM" id="SSF51126">
    <property type="entry name" value="Pectin lyase-like"/>
    <property type="match status" value="1"/>
</dbReference>
<dbReference type="Proteomes" id="UP000093309">
    <property type="component" value="Unassembled WGS sequence"/>
</dbReference>
<dbReference type="InterPro" id="IPR011050">
    <property type="entry name" value="Pectin_lyase_fold/virulence"/>
</dbReference>
<organism evidence="1 2">
    <name type="scientific">Paenibacillus pectinilyticus</name>
    <dbReference type="NCBI Taxonomy" id="512399"/>
    <lineage>
        <taxon>Bacteria</taxon>
        <taxon>Bacillati</taxon>
        <taxon>Bacillota</taxon>
        <taxon>Bacilli</taxon>
        <taxon>Bacillales</taxon>
        <taxon>Paenibacillaceae</taxon>
        <taxon>Paenibacillus</taxon>
    </lineage>
</organism>
<dbReference type="Gene3D" id="3.30.1910.20">
    <property type="entry name" value="asparaginyl-tRNA synthetase, N-terminal domain"/>
    <property type="match status" value="1"/>
</dbReference>
<protein>
    <recommendedName>
        <fullName evidence="3">C1q domain-containing protein</fullName>
    </recommendedName>
</protein>
<comment type="caution">
    <text evidence="1">The sequence shown here is derived from an EMBL/GenBank/DDBJ whole genome shotgun (WGS) entry which is preliminary data.</text>
</comment>
<dbReference type="RefSeq" id="WP_065857616.1">
    <property type="nucleotide sequence ID" value="NZ_LYPC01000028.1"/>
</dbReference>
<evidence type="ECO:0008006" key="3">
    <source>
        <dbReference type="Google" id="ProtNLM"/>
    </source>
</evidence>
<proteinExistence type="predicted"/>
<name>A0A1C0ZSC8_9BACL</name>
<sequence>MSSNTTNVGLYKKNPSTDGNDTFDINTMLNDNWDRIDAQLGAQVAVSPPPTAVNLVNGLQVVNVPQSSPFNLQNIKGRTLVNLLGRDGNFEDISRWGAFQGTIALDTANKIYGANCVKATIGVGQSYVAVLQDLSLKIGSNYIAVAEVRNGNSSMGVNVAVVGKGTAPPNLTINSTLSYVKFVATVVSQRVQVMVNGVAGQYGYADGFRVYELSTAEYTALASMTDAQIAAKYPYVDDVKHVNAPYVIKYGENLAPTFGEWSNAIAEAFPTPYSAKIISSTTANQQAAATVNAVVGTAYTYAVSHNGYIGMDFRDNVGNVLLTSGFVTSQSITLTAPSGTATVSIYIASNGVIGTFTFSNPMLNLGVTAKPFKPRNDNMLAFPNVQLTSSVDGSMYDTLFKRNGKYFVEKRFRDMVLDGSQTWIFDADLTGCKSVRSPITGQTPHTQRVTKFDGKPLTFSAGGSTVPDWTVFDLANLYITIADLDSGWGEAYTPTAQEIQAYFYGWRMYDGGGSGLPYNNSGTKTWNTIAGWGTPTYSTFTLPTSIAPVGNGNWKPYKLAYQLATPVFEEILVEGSMSLHEGLNQIEVGQGAVIREKAYPWYLAGSNEYLINNTAGTPSLLRNRARNMMMVYKNGKIDNKWYVLSTGLPYGTSQAGIKAENFDPTAVYEASYIALDQYILSAPVQAVTAEAASNLKTVVDVLAANQADQDARISATEILARQIYNVPQKTSAVLVLYVDGTNGADNNDGSAGKPFKTIQRAINNVPQIVNHVVTINVLVGAYAEDVDLSGFICAGSTSVFIKLVAIGVVTVNSISMSRTTRASITGFTATATTNSGFSANNCGSIDFNMCTVTSASGSTEGFSIVQSKAQITNCVVSNRVVAFLISTNSEVMITNNTGTGNTYIFSGAGGSKVTTSGTIPTGTTIYSSSFVGVVNPWGDNTQANRSAFRTTLATTQNISASTSTKLAFASEFYDNLSEFDSVINYRFTAAQSGIYLLRASAEANATVPSGSSMYIIARVNGINLADIGMLHANNSTPPLVNGQIVLKLNVGDYVEFYYTSTVALTLNVYSTEASITRIA</sequence>
<reference evidence="2" key="1">
    <citation type="submission" date="2016-05" db="EMBL/GenBank/DDBJ databases">
        <title>Paenibacillus oryzae. sp. nov., isolated from the rice root.</title>
        <authorList>
            <person name="Zhang J."/>
            <person name="Zhang X."/>
        </authorList>
    </citation>
    <scope>NUCLEOTIDE SEQUENCE [LARGE SCALE GENOMIC DNA]</scope>
    <source>
        <strain evidence="2">KCTC13222</strain>
    </source>
</reference>
<evidence type="ECO:0000313" key="1">
    <source>
        <dbReference type="EMBL" id="OCT10990.1"/>
    </source>
</evidence>
<keyword evidence="2" id="KW-1185">Reference proteome</keyword>
<dbReference type="Gene3D" id="2.60.120.40">
    <property type="match status" value="1"/>
</dbReference>
<dbReference type="InterPro" id="IPR008983">
    <property type="entry name" value="Tumour_necrosis_fac-like_dom"/>
</dbReference>